<evidence type="ECO:0000256" key="6">
    <source>
        <dbReference type="ARBA" id="ARBA00022730"/>
    </source>
</evidence>
<dbReference type="InterPro" id="IPR025156">
    <property type="entry name" value="RNase_M5_C"/>
</dbReference>
<dbReference type="SUPFAM" id="SSF110455">
    <property type="entry name" value="Toprim domain"/>
    <property type="match status" value="1"/>
</dbReference>
<sequence>MTKLLPEINEVVIVEGHSDTQNLARAVVADTIETGGSAVNASALERIKLAEKTRGVIILTDPDFNGQRIRELVTKVVPTAKQAFITQNQGRAAKDNPHQTLGVEHASPADLQAALAQLVTPKKSAMSDIDKAFLLQQGLLAGANARQRRQLVGDALHIGYANGKQFLRRTQQFGITKLQILTVLKGND</sequence>
<keyword evidence="2 11" id="KW-0690">Ribosome biogenesis</keyword>
<evidence type="ECO:0000256" key="11">
    <source>
        <dbReference type="HAMAP-Rule" id="MF_01469"/>
    </source>
</evidence>
<dbReference type="Pfam" id="PF01751">
    <property type="entry name" value="Toprim"/>
    <property type="match status" value="1"/>
</dbReference>
<dbReference type="GO" id="GO:0006364">
    <property type="term" value="P:rRNA processing"/>
    <property type="evidence" value="ECO:0007669"/>
    <property type="project" value="UniProtKB-UniRule"/>
</dbReference>
<dbReference type="GO" id="GO:0043822">
    <property type="term" value="F:ribonuclease M5 activity"/>
    <property type="evidence" value="ECO:0007669"/>
    <property type="project" value="UniProtKB-UniRule"/>
</dbReference>
<evidence type="ECO:0000256" key="4">
    <source>
        <dbReference type="ARBA" id="ARBA00022722"/>
    </source>
</evidence>
<dbReference type="PATRIC" id="fig|1229758.3.peg.373"/>
<dbReference type="GO" id="GO:0005737">
    <property type="term" value="C:cytoplasm"/>
    <property type="evidence" value="ECO:0007669"/>
    <property type="project" value="UniProtKB-SubCell"/>
</dbReference>
<dbReference type="InterPro" id="IPR006171">
    <property type="entry name" value="TOPRIM_dom"/>
</dbReference>
<dbReference type="STRING" id="1229758.C270_01875"/>
<protein>
    <recommendedName>
        <fullName evidence="11 12">Ribonuclease M5</fullName>
        <ecNumber evidence="11 12">3.1.26.8</ecNumber>
    </recommendedName>
    <alternativeName>
        <fullName evidence="11">RNase M5</fullName>
    </alternativeName>
    <alternativeName>
        <fullName evidence="11">Ribosomal RNA terminal maturase M5</fullName>
    </alternativeName>
</protein>
<keyword evidence="9" id="KW-0460">Magnesium</keyword>
<dbReference type="InterPro" id="IPR034141">
    <property type="entry name" value="TOPRIM_RNase_M5-like"/>
</dbReference>
<dbReference type="AlphaFoldDB" id="K0DCS7"/>
<dbReference type="RefSeq" id="WP_014973906.1">
    <property type="nucleotide sequence ID" value="NC_018673.1"/>
</dbReference>
<organism evidence="14 15">
    <name type="scientific">Leuconostoc carnosum (strain JB16)</name>
    <dbReference type="NCBI Taxonomy" id="1229758"/>
    <lineage>
        <taxon>Bacteria</taxon>
        <taxon>Bacillati</taxon>
        <taxon>Bacillota</taxon>
        <taxon>Bacilli</taxon>
        <taxon>Lactobacillales</taxon>
        <taxon>Lactobacillaceae</taxon>
        <taxon>Leuconostoc</taxon>
    </lineage>
</organism>
<keyword evidence="5" id="KW-0479">Metal-binding</keyword>
<dbReference type="InterPro" id="IPR004466">
    <property type="entry name" value="RNase_M5"/>
</dbReference>
<evidence type="ECO:0000313" key="14">
    <source>
        <dbReference type="EMBL" id="AFT81292.1"/>
    </source>
</evidence>
<proteinExistence type="inferred from homology"/>
<dbReference type="EMBL" id="CP003851">
    <property type="protein sequence ID" value="AFT81292.1"/>
    <property type="molecule type" value="Genomic_DNA"/>
</dbReference>
<dbReference type="eggNOG" id="COG1658">
    <property type="taxonomic scope" value="Bacteria"/>
</dbReference>
<dbReference type="HOGENOM" id="CLU_109405_0_0_9"/>
<comment type="catalytic activity">
    <reaction evidence="11">
        <text>Endonucleolytic cleavage of RNA, removing 21 and 42 nucleotides, respectively, from the 5'- and 3'-termini of a 5S-rRNA precursor.</text>
        <dbReference type="EC" id="3.1.26.8"/>
    </reaction>
</comment>
<dbReference type="Proteomes" id="UP000006299">
    <property type="component" value="Chromosome"/>
</dbReference>
<name>K0DCS7_LEUCJ</name>
<feature type="domain" description="Toprim" evidence="13">
    <location>
        <begin position="9"/>
        <end position="92"/>
    </location>
</feature>
<dbReference type="EC" id="3.1.26.8" evidence="11 12"/>
<evidence type="ECO:0000256" key="5">
    <source>
        <dbReference type="ARBA" id="ARBA00022723"/>
    </source>
</evidence>
<dbReference type="NCBIfam" id="TIGR00334">
    <property type="entry name" value="5S_RNA_mat_M5"/>
    <property type="match status" value="1"/>
</dbReference>
<evidence type="ECO:0000256" key="12">
    <source>
        <dbReference type="NCBIfam" id="TIGR00334"/>
    </source>
</evidence>
<dbReference type="PANTHER" id="PTHR39156:SF2">
    <property type="entry name" value="DNA PRIMASE (BACTERIAL TYPE) AND SMALL PRIMASE-LIKE PROTEINS"/>
    <property type="match status" value="1"/>
</dbReference>
<keyword evidence="3 11" id="KW-0698">rRNA processing</keyword>
<dbReference type="HAMAP" id="MF_01469">
    <property type="entry name" value="RNase_M5"/>
    <property type="match status" value="1"/>
</dbReference>
<dbReference type="KEGG" id="lcn:C270_01875"/>
<dbReference type="GO" id="GO:0046872">
    <property type="term" value="F:metal ion binding"/>
    <property type="evidence" value="ECO:0007669"/>
    <property type="project" value="UniProtKB-KW"/>
</dbReference>
<evidence type="ECO:0000256" key="1">
    <source>
        <dbReference type="ARBA" id="ARBA00022490"/>
    </source>
</evidence>
<keyword evidence="8 11" id="KW-0378">Hydrolase</keyword>
<dbReference type="CDD" id="cd01027">
    <property type="entry name" value="TOPRIM_RNase_M5_like"/>
    <property type="match status" value="1"/>
</dbReference>
<keyword evidence="4 11" id="KW-0540">Nuclease</keyword>
<dbReference type="Gene3D" id="3.40.1360.10">
    <property type="match status" value="1"/>
</dbReference>
<comment type="similarity">
    <text evidence="11">Belongs to the ribonuclease M5 family.</text>
</comment>
<evidence type="ECO:0000256" key="3">
    <source>
        <dbReference type="ARBA" id="ARBA00022552"/>
    </source>
</evidence>
<keyword evidence="6 11" id="KW-0699">rRNA-binding</keyword>
<keyword evidence="15" id="KW-1185">Reference proteome</keyword>
<dbReference type="Pfam" id="PF13331">
    <property type="entry name" value="DUF4093"/>
    <property type="match status" value="1"/>
</dbReference>
<dbReference type="PROSITE" id="PS50880">
    <property type="entry name" value="TOPRIM"/>
    <property type="match status" value="1"/>
</dbReference>
<keyword evidence="1 11" id="KW-0963">Cytoplasm</keyword>
<evidence type="ECO:0000256" key="8">
    <source>
        <dbReference type="ARBA" id="ARBA00022801"/>
    </source>
</evidence>
<evidence type="ECO:0000256" key="2">
    <source>
        <dbReference type="ARBA" id="ARBA00022517"/>
    </source>
</evidence>
<evidence type="ECO:0000259" key="13">
    <source>
        <dbReference type="PROSITE" id="PS50880"/>
    </source>
</evidence>
<evidence type="ECO:0000256" key="10">
    <source>
        <dbReference type="ARBA" id="ARBA00022884"/>
    </source>
</evidence>
<dbReference type="PANTHER" id="PTHR39156">
    <property type="entry name" value="RIBONUCLEASE M5"/>
    <property type="match status" value="1"/>
</dbReference>
<dbReference type="GO" id="GO:0019843">
    <property type="term" value="F:rRNA binding"/>
    <property type="evidence" value="ECO:0007669"/>
    <property type="project" value="UniProtKB-KW"/>
</dbReference>
<reference evidence="14 15" key="1">
    <citation type="journal article" date="2012" name="J. Bacteriol.">
        <title>Complete genome sequence of Leuconostoc carnosum strain JB16, isolated from Kimchi.</title>
        <authorList>
            <person name="Jung J.Y."/>
            <person name="Lee S.H."/>
            <person name="Jeon C.O."/>
        </authorList>
    </citation>
    <scope>NUCLEOTIDE SEQUENCE [LARGE SCALE GENOMIC DNA]</scope>
    <source>
        <strain evidence="14 15">JB16</strain>
    </source>
</reference>
<dbReference type="SMART" id="SM00493">
    <property type="entry name" value="TOPRIM"/>
    <property type="match status" value="1"/>
</dbReference>
<accession>K0DCS7</accession>
<keyword evidence="7 11" id="KW-0255">Endonuclease</keyword>
<gene>
    <name evidence="11" type="primary">rnmV</name>
    <name evidence="14" type="ordered locus">C270_01875</name>
</gene>
<evidence type="ECO:0000313" key="15">
    <source>
        <dbReference type="Proteomes" id="UP000006299"/>
    </source>
</evidence>
<comment type="subcellular location">
    <subcellularLocation>
        <location evidence="11">Cytoplasm</location>
    </subcellularLocation>
</comment>
<evidence type="ECO:0000256" key="9">
    <source>
        <dbReference type="ARBA" id="ARBA00022842"/>
    </source>
</evidence>
<keyword evidence="10 11" id="KW-0694">RNA-binding</keyword>
<comment type="function">
    <text evidence="11">Required for correct processing of both the 5' and 3' ends of 5S rRNA precursor. Cleaves both sides of a double-stranded region yielding mature 5S rRNA in one step.</text>
</comment>
<evidence type="ECO:0000256" key="7">
    <source>
        <dbReference type="ARBA" id="ARBA00022759"/>
    </source>
</evidence>